<keyword evidence="3 5" id="KW-1133">Transmembrane helix</keyword>
<dbReference type="PIRSF" id="PIRSF018147">
    <property type="entry name" value="ORMDL"/>
    <property type="match status" value="1"/>
</dbReference>
<dbReference type="Proteomes" id="UP000750334">
    <property type="component" value="Unassembled WGS sequence"/>
</dbReference>
<evidence type="ECO:0000256" key="2">
    <source>
        <dbReference type="ARBA" id="ARBA00022692"/>
    </source>
</evidence>
<evidence type="ECO:0000256" key="3">
    <source>
        <dbReference type="ARBA" id="ARBA00022989"/>
    </source>
</evidence>
<evidence type="ECO:0000313" key="6">
    <source>
        <dbReference type="EMBL" id="KAG0653354.1"/>
    </source>
</evidence>
<evidence type="ECO:0000256" key="1">
    <source>
        <dbReference type="ARBA" id="ARBA00004141"/>
    </source>
</evidence>
<dbReference type="GO" id="GO:0005789">
    <property type="term" value="C:endoplasmic reticulum membrane"/>
    <property type="evidence" value="ECO:0007669"/>
    <property type="project" value="InterPro"/>
</dbReference>
<comment type="caution">
    <text evidence="6">The sequence shown here is derived from an EMBL/GenBank/DDBJ whole genome shotgun (WGS) entry which is preliminary data.</text>
</comment>
<sequence>MPSLINVVSAQQHPSSAIELNRTLSNNSDSQDFIIPVQDHRRRRSSSIISEVEQGTQEDDTDQRMLPNMNATWVDQRGARLIHIVIISLLKLFFNLLPGITDDIAWTLTNVTYVMGSYVMFHMIKGTPFEFNGGAYDNLTMWEQIDHETLYTPARKFLILVPIGLFLLVTQFISNDLQLFAINLFVTFFLGVLPKLPLLHRIRIYVPFITNPHQIS</sequence>
<feature type="transmembrane region" description="Helical" evidence="5">
    <location>
        <begin position="180"/>
        <end position="198"/>
    </location>
</feature>
<feature type="transmembrane region" description="Helical" evidence="5">
    <location>
        <begin position="157"/>
        <end position="174"/>
    </location>
</feature>
<keyword evidence="2 5" id="KW-0812">Transmembrane</keyword>
<accession>A0A9P7B1K2</accession>
<keyword evidence="4 5" id="KW-0472">Membrane</keyword>
<proteinExistence type="predicted"/>
<dbReference type="EMBL" id="PUHR01000447">
    <property type="protein sequence ID" value="KAG0653354.1"/>
    <property type="molecule type" value="Genomic_DNA"/>
</dbReference>
<reference evidence="6 7" key="1">
    <citation type="submission" date="2020-11" db="EMBL/GenBank/DDBJ databases">
        <title>Kefir isolates.</title>
        <authorList>
            <person name="Marcisauskas S."/>
            <person name="Kim Y."/>
            <person name="Blasche S."/>
        </authorList>
    </citation>
    <scope>NUCLEOTIDE SEQUENCE [LARGE SCALE GENOMIC DNA]</scope>
    <source>
        <strain evidence="6 7">OG2</strain>
    </source>
</reference>
<evidence type="ECO:0000313" key="7">
    <source>
        <dbReference type="Proteomes" id="UP000750334"/>
    </source>
</evidence>
<dbReference type="OrthoDB" id="1932233at2759"/>
<dbReference type="InterPro" id="IPR007203">
    <property type="entry name" value="ORMDL"/>
</dbReference>
<dbReference type="AlphaFoldDB" id="A0A9P7B1K2"/>
<keyword evidence="7" id="KW-1185">Reference proteome</keyword>
<gene>
    <name evidence="6" type="primary">ORM1_2</name>
    <name evidence="6" type="ORF">C6P45_003918</name>
</gene>
<feature type="transmembrane region" description="Helical" evidence="5">
    <location>
        <begin position="81"/>
        <end position="98"/>
    </location>
</feature>
<dbReference type="PANTHER" id="PTHR12665">
    <property type="entry name" value="ORMDL PROTEINS"/>
    <property type="match status" value="1"/>
</dbReference>
<dbReference type="Pfam" id="PF04061">
    <property type="entry name" value="ORMDL"/>
    <property type="match status" value="1"/>
</dbReference>
<name>A0A9P7B1K2_MAUEX</name>
<feature type="transmembrane region" description="Helical" evidence="5">
    <location>
        <begin position="104"/>
        <end position="121"/>
    </location>
</feature>
<protein>
    <submittedName>
        <fullName evidence="6">Sphingolipid homeostasis protein orm1</fullName>
    </submittedName>
</protein>
<evidence type="ECO:0000256" key="4">
    <source>
        <dbReference type="ARBA" id="ARBA00023136"/>
    </source>
</evidence>
<evidence type="ECO:0000256" key="5">
    <source>
        <dbReference type="SAM" id="Phobius"/>
    </source>
</evidence>
<organism evidence="6 7">
    <name type="scientific">Maudiozyma exigua</name>
    <name type="common">Yeast</name>
    <name type="synonym">Kazachstania exigua</name>
    <dbReference type="NCBI Taxonomy" id="34358"/>
    <lineage>
        <taxon>Eukaryota</taxon>
        <taxon>Fungi</taxon>
        <taxon>Dikarya</taxon>
        <taxon>Ascomycota</taxon>
        <taxon>Saccharomycotina</taxon>
        <taxon>Saccharomycetes</taxon>
        <taxon>Saccharomycetales</taxon>
        <taxon>Saccharomycetaceae</taxon>
        <taxon>Maudiozyma</taxon>
    </lineage>
</organism>
<comment type="subcellular location">
    <subcellularLocation>
        <location evidence="1">Membrane</location>
        <topology evidence="1">Multi-pass membrane protein</topology>
    </subcellularLocation>
</comment>